<proteinExistence type="predicted"/>
<evidence type="ECO:0000313" key="2">
    <source>
        <dbReference type="Proteomes" id="UP001341840"/>
    </source>
</evidence>
<reference evidence="1 2" key="1">
    <citation type="journal article" date="2023" name="Plants (Basel)">
        <title>Bridging the Gap: Combining Genomics and Transcriptomics Approaches to Understand Stylosanthes scabra, an Orphan Legume from the Brazilian Caatinga.</title>
        <authorList>
            <person name="Ferreira-Neto J.R.C."/>
            <person name="da Silva M.D."/>
            <person name="Binneck E."/>
            <person name="de Melo N.F."/>
            <person name="da Silva R.H."/>
            <person name="de Melo A.L.T.M."/>
            <person name="Pandolfi V."/>
            <person name="Bustamante F.O."/>
            <person name="Brasileiro-Vidal A.C."/>
            <person name="Benko-Iseppon A.M."/>
        </authorList>
    </citation>
    <scope>NUCLEOTIDE SEQUENCE [LARGE SCALE GENOMIC DNA]</scope>
    <source>
        <tissue evidence="1">Leaves</tissue>
    </source>
</reference>
<dbReference type="EMBL" id="JASCZI010242882">
    <property type="protein sequence ID" value="MED6212262.1"/>
    <property type="molecule type" value="Genomic_DNA"/>
</dbReference>
<protein>
    <submittedName>
        <fullName evidence="1">Uncharacterized protein</fullName>
    </submittedName>
</protein>
<evidence type="ECO:0000313" key="1">
    <source>
        <dbReference type="EMBL" id="MED6212262.1"/>
    </source>
</evidence>
<sequence>VEMGFKEARPWPRNVKFQFWHSFNMLQQRKVVYATLEGCVHNFVPESSKKASGRKLRAQLGLDRIKICTLLQCCVRSFASNFTSNFLSFGSSS</sequence>
<name>A0ABU6YPC4_9FABA</name>
<comment type="caution">
    <text evidence="1">The sequence shown here is derived from an EMBL/GenBank/DDBJ whole genome shotgun (WGS) entry which is preliminary data.</text>
</comment>
<dbReference type="Proteomes" id="UP001341840">
    <property type="component" value="Unassembled WGS sequence"/>
</dbReference>
<organism evidence="1 2">
    <name type="scientific">Stylosanthes scabra</name>
    <dbReference type="NCBI Taxonomy" id="79078"/>
    <lineage>
        <taxon>Eukaryota</taxon>
        <taxon>Viridiplantae</taxon>
        <taxon>Streptophyta</taxon>
        <taxon>Embryophyta</taxon>
        <taxon>Tracheophyta</taxon>
        <taxon>Spermatophyta</taxon>
        <taxon>Magnoliopsida</taxon>
        <taxon>eudicotyledons</taxon>
        <taxon>Gunneridae</taxon>
        <taxon>Pentapetalae</taxon>
        <taxon>rosids</taxon>
        <taxon>fabids</taxon>
        <taxon>Fabales</taxon>
        <taxon>Fabaceae</taxon>
        <taxon>Papilionoideae</taxon>
        <taxon>50 kb inversion clade</taxon>
        <taxon>dalbergioids sensu lato</taxon>
        <taxon>Dalbergieae</taxon>
        <taxon>Pterocarpus clade</taxon>
        <taxon>Stylosanthes</taxon>
    </lineage>
</organism>
<gene>
    <name evidence="1" type="ORF">PIB30_081611</name>
</gene>
<accession>A0ABU6YPC4</accession>
<keyword evidence="2" id="KW-1185">Reference proteome</keyword>
<feature type="non-terminal residue" evidence="1">
    <location>
        <position position="1"/>
    </location>
</feature>